<proteinExistence type="predicted"/>
<dbReference type="EMBL" id="AACS02000007">
    <property type="protein sequence ID" value="EAU90737.1"/>
    <property type="molecule type" value="Genomic_DNA"/>
</dbReference>
<keyword evidence="3" id="KW-1185">Reference proteome</keyword>
<feature type="compositionally biased region" description="Polar residues" evidence="1">
    <location>
        <begin position="188"/>
        <end position="210"/>
    </location>
</feature>
<dbReference type="RefSeq" id="XP_001831115.1">
    <property type="nucleotide sequence ID" value="XM_001831063.1"/>
</dbReference>
<feature type="region of interest" description="Disordered" evidence="1">
    <location>
        <begin position="57"/>
        <end position="340"/>
    </location>
</feature>
<gene>
    <name evidence="2" type="ORF">CC1G_04006</name>
</gene>
<dbReference type="AlphaFoldDB" id="A8N8F9"/>
<comment type="caution">
    <text evidence="2">The sequence shown here is derived from an EMBL/GenBank/DDBJ whole genome shotgun (WGS) entry which is preliminary data.</text>
</comment>
<dbReference type="GeneID" id="6007576"/>
<accession>A8N8F9</accession>
<dbReference type="KEGG" id="cci:CC1G_04006"/>
<feature type="compositionally biased region" description="Low complexity" evidence="1">
    <location>
        <begin position="299"/>
        <end position="313"/>
    </location>
</feature>
<name>A8N8F9_COPC7</name>
<dbReference type="InParanoid" id="A8N8F9"/>
<organism evidence="2 3">
    <name type="scientific">Coprinopsis cinerea (strain Okayama-7 / 130 / ATCC MYA-4618 / FGSC 9003)</name>
    <name type="common">Inky cap fungus</name>
    <name type="synonym">Hormographiella aspergillata</name>
    <dbReference type="NCBI Taxonomy" id="240176"/>
    <lineage>
        <taxon>Eukaryota</taxon>
        <taxon>Fungi</taxon>
        <taxon>Dikarya</taxon>
        <taxon>Basidiomycota</taxon>
        <taxon>Agaricomycotina</taxon>
        <taxon>Agaricomycetes</taxon>
        <taxon>Agaricomycetidae</taxon>
        <taxon>Agaricales</taxon>
        <taxon>Agaricineae</taxon>
        <taxon>Psathyrellaceae</taxon>
        <taxon>Coprinopsis</taxon>
    </lineage>
</organism>
<sequence>MPLFEGATNVSITGGNFTDNSGNVYNFAHNEVRVQQTIENLNNYGAMNMAPVYGDLRQNVTPRRPPPPNRPRTDPAPGYPQPRQRPPYRHGQSDPTSYHSYYPGERYRHGAQAYDPMPPGNAPYGPTAFDDPDATYNDHGDGTNGYYPADRGPQSHRAQEYLSPYPQHGWPPTYGDPSSPHHRRSRSAQSTFNRDPSRSPNIRSSANHAGSLSDDDRPPETSPPVEQMERLSFDDVYGDPSPTPPNASMNGEGDRSSEREESEEPEEMPRSRNRMNHSPSPPSASSSSHRHPPRNNARSPQYPTSSPSSPGYSAFGQPSGGMVSSFPSGCNRFRGSRAADVPAGRRVFQAAAQEFNFFPRKPEDKQKPDEHSIGVER</sequence>
<dbReference type="Proteomes" id="UP000001861">
    <property type="component" value="Unassembled WGS sequence"/>
</dbReference>
<evidence type="ECO:0000313" key="3">
    <source>
        <dbReference type="Proteomes" id="UP000001861"/>
    </source>
</evidence>
<feature type="region of interest" description="Disordered" evidence="1">
    <location>
        <begin position="357"/>
        <end position="377"/>
    </location>
</feature>
<reference evidence="2 3" key="1">
    <citation type="journal article" date="2010" name="Proc. Natl. Acad. Sci. U.S.A.">
        <title>Insights into evolution of multicellular fungi from the assembled chromosomes of the mushroom Coprinopsis cinerea (Coprinus cinereus).</title>
        <authorList>
            <person name="Stajich J.E."/>
            <person name="Wilke S.K."/>
            <person name="Ahren D."/>
            <person name="Au C.H."/>
            <person name="Birren B.W."/>
            <person name="Borodovsky M."/>
            <person name="Burns C."/>
            <person name="Canback B."/>
            <person name="Casselton L.A."/>
            <person name="Cheng C.K."/>
            <person name="Deng J."/>
            <person name="Dietrich F.S."/>
            <person name="Fargo D.C."/>
            <person name="Farman M.L."/>
            <person name="Gathman A.C."/>
            <person name="Goldberg J."/>
            <person name="Guigo R."/>
            <person name="Hoegger P.J."/>
            <person name="Hooker J.B."/>
            <person name="Huggins A."/>
            <person name="James T.Y."/>
            <person name="Kamada T."/>
            <person name="Kilaru S."/>
            <person name="Kodira C."/>
            <person name="Kues U."/>
            <person name="Kupfer D."/>
            <person name="Kwan H.S."/>
            <person name="Lomsadze A."/>
            <person name="Li W."/>
            <person name="Lilly W.W."/>
            <person name="Ma L.J."/>
            <person name="Mackey A.J."/>
            <person name="Manning G."/>
            <person name="Martin F."/>
            <person name="Muraguchi H."/>
            <person name="Natvig D.O."/>
            <person name="Palmerini H."/>
            <person name="Ramesh M.A."/>
            <person name="Rehmeyer C.J."/>
            <person name="Roe B.A."/>
            <person name="Shenoy N."/>
            <person name="Stanke M."/>
            <person name="Ter-Hovhannisyan V."/>
            <person name="Tunlid A."/>
            <person name="Velagapudi R."/>
            <person name="Vision T.J."/>
            <person name="Zeng Q."/>
            <person name="Zolan M.E."/>
            <person name="Pukkila P.J."/>
        </authorList>
    </citation>
    <scope>NUCLEOTIDE SEQUENCE [LARGE SCALE GENOMIC DNA]</scope>
    <source>
        <strain evidence="3">Okayama-7 / 130 / ATCC MYA-4618 / FGSC 9003</strain>
    </source>
</reference>
<dbReference type="VEuPathDB" id="FungiDB:CC1G_04006"/>
<evidence type="ECO:0000256" key="1">
    <source>
        <dbReference type="SAM" id="MobiDB-lite"/>
    </source>
</evidence>
<feature type="compositionally biased region" description="Basic and acidic residues" evidence="1">
    <location>
        <begin position="360"/>
        <end position="377"/>
    </location>
</feature>
<evidence type="ECO:0000313" key="2">
    <source>
        <dbReference type="EMBL" id="EAU90737.1"/>
    </source>
</evidence>
<protein>
    <submittedName>
        <fullName evidence="2">Uncharacterized protein</fullName>
    </submittedName>
</protein>